<dbReference type="Proteomes" id="UP000242913">
    <property type="component" value="Unassembled WGS sequence"/>
</dbReference>
<protein>
    <submittedName>
        <fullName evidence="1">Uncharacterized protein</fullName>
    </submittedName>
</protein>
<dbReference type="AlphaFoldDB" id="A0A238BKZ1"/>
<organism evidence="1 2">
    <name type="scientific">Onchocerca flexuosa</name>
    <dbReference type="NCBI Taxonomy" id="387005"/>
    <lineage>
        <taxon>Eukaryota</taxon>
        <taxon>Metazoa</taxon>
        <taxon>Ecdysozoa</taxon>
        <taxon>Nematoda</taxon>
        <taxon>Chromadorea</taxon>
        <taxon>Rhabditida</taxon>
        <taxon>Spirurina</taxon>
        <taxon>Spiruromorpha</taxon>
        <taxon>Filarioidea</taxon>
        <taxon>Onchocercidae</taxon>
        <taxon>Onchocerca</taxon>
    </lineage>
</organism>
<keyword evidence="2" id="KW-1185">Reference proteome</keyword>
<reference evidence="1 2" key="1">
    <citation type="submission" date="2015-12" db="EMBL/GenBank/DDBJ databases">
        <title>Draft genome of the nematode, Onchocerca flexuosa.</title>
        <authorList>
            <person name="Mitreva M."/>
        </authorList>
    </citation>
    <scope>NUCLEOTIDE SEQUENCE [LARGE SCALE GENOMIC DNA]</scope>
    <source>
        <strain evidence="1">Red Deer</strain>
    </source>
</reference>
<proteinExistence type="predicted"/>
<sequence>MKYWHHFISRNQTDGLLFSNIVMNCKWNDPWSCSNSYLSEAKSTIGTSSLSSELTVISFTDITVSSQESFDNDNIALPKKTYPRTIQKKNLIAKSGKAIKIPNQISSRKPSCYQIHFAECFIAHYIKVKLLKCVPKKIAEDHKLQSVCPTIYDVINEQKFAKSFSTAINILPKNIVNFSLSHIRSSTATDESEVFSEAIMDEQSQYDSENDEKRIRSKNMKKKIIQKYYETISKKTFVFNTFPEIFWNGSDNTCITAIMKWLKYMQSELLNESTYNFDKIIESIEREISAIESVCLPKELQIGELAAGECIQINDNNSTVIDTEEMFDQTLQILDNLITDIYRKGHKNESYF</sequence>
<dbReference type="OrthoDB" id="10505642at2759"/>
<evidence type="ECO:0000313" key="2">
    <source>
        <dbReference type="Proteomes" id="UP000242913"/>
    </source>
</evidence>
<dbReference type="EMBL" id="KZ270216">
    <property type="protein sequence ID" value="OZC06119.1"/>
    <property type="molecule type" value="Genomic_DNA"/>
</dbReference>
<evidence type="ECO:0000313" key="1">
    <source>
        <dbReference type="EMBL" id="OZC06119.1"/>
    </source>
</evidence>
<accession>A0A238BKZ1</accession>
<name>A0A238BKZ1_9BILA</name>
<gene>
    <name evidence="1" type="ORF">X798_06899</name>
</gene>